<dbReference type="Proteomes" id="UP000532194">
    <property type="component" value="Unassembled WGS sequence"/>
</dbReference>
<dbReference type="InterPro" id="IPR009061">
    <property type="entry name" value="DNA-bd_dom_put_sf"/>
</dbReference>
<dbReference type="InterPro" id="IPR000551">
    <property type="entry name" value="MerR-type_HTH_dom"/>
</dbReference>
<dbReference type="PROSITE" id="PS00552">
    <property type="entry name" value="HTH_MERR_1"/>
    <property type="match status" value="1"/>
</dbReference>
<dbReference type="PROSITE" id="PS50937">
    <property type="entry name" value="HTH_MERR_2"/>
    <property type="match status" value="1"/>
</dbReference>
<keyword evidence="5" id="KW-1185">Reference proteome</keyword>
<feature type="region of interest" description="Disordered" evidence="2">
    <location>
        <begin position="162"/>
        <end position="190"/>
    </location>
</feature>
<dbReference type="GO" id="GO:0003677">
    <property type="term" value="F:DNA binding"/>
    <property type="evidence" value="ECO:0007669"/>
    <property type="project" value="UniProtKB-KW"/>
</dbReference>
<dbReference type="Pfam" id="PF13411">
    <property type="entry name" value="MerR_1"/>
    <property type="match status" value="1"/>
</dbReference>
<evidence type="ECO:0000259" key="3">
    <source>
        <dbReference type="PROSITE" id="PS50937"/>
    </source>
</evidence>
<dbReference type="PANTHER" id="PTHR30204">
    <property type="entry name" value="REDOX-CYCLING DRUG-SENSING TRANSCRIPTIONAL ACTIVATOR SOXR"/>
    <property type="match status" value="1"/>
</dbReference>
<comment type="caution">
    <text evidence="4">The sequence shown here is derived from an EMBL/GenBank/DDBJ whole genome shotgun (WGS) entry which is preliminary data.</text>
</comment>
<evidence type="ECO:0000313" key="5">
    <source>
        <dbReference type="Proteomes" id="UP000532194"/>
    </source>
</evidence>
<gene>
    <name evidence="4" type="ORF">G1C95_2157</name>
</gene>
<evidence type="ECO:0000256" key="2">
    <source>
        <dbReference type="SAM" id="MobiDB-lite"/>
    </source>
</evidence>
<dbReference type="Gene3D" id="1.10.1660.10">
    <property type="match status" value="1"/>
</dbReference>
<evidence type="ECO:0000256" key="1">
    <source>
        <dbReference type="ARBA" id="ARBA00023125"/>
    </source>
</evidence>
<name>A0A7Y0HUP5_9BIFI</name>
<dbReference type="RefSeq" id="WP_169173018.1">
    <property type="nucleotide sequence ID" value="NZ_JAAIII010000007.1"/>
</dbReference>
<reference evidence="4 5" key="1">
    <citation type="submission" date="2020-02" db="EMBL/GenBank/DDBJ databases">
        <title>Characterization of phylogenetic diversity of novel bifidobacterial species isolated in Czech ZOOs.</title>
        <authorList>
            <person name="Lugli G.A."/>
            <person name="Vera N.B."/>
            <person name="Ventura M."/>
        </authorList>
    </citation>
    <scope>NUCLEOTIDE SEQUENCE [LARGE SCALE GENOMIC DNA]</scope>
    <source>
        <strain evidence="4 5">DSM 109957</strain>
    </source>
</reference>
<dbReference type="GO" id="GO:0003700">
    <property type="term" value="F:DNA-binding transcription factor activity"/>
    <property type="evidence" value="ECO:0007669"/>
    <property type="project" value="InterPro"/>
</dbReference>
<dbReference type="AlphaFoldDB" id="A0A7Y0HUP5"/>
<feature type="domain" description="HTH merR-type" evidence="3">
    <location>
        <begin position="40"/>
        <end position="109"/>
    </location>
</feature>
<dbReference type="NCBIfam" id="NF047375">
    <property type="entry name" value="HeatShock_HspR"/>
    <property type="match status" value="1"/>
</dbReference>
<dbReference type="SUPFAM" id="SSF46955">
    <property type="entry name" value="Putative DNA-binding domain"/>
    <property type="match status" value="1"/>
</dbReference>
<proteinExistence type="predicted"/>
<dbReference type="PANTHER" id="PTHR30204:SF58">
    <property type="entry name" value="HTH-TYPE TRANSCRIPTIONAL REGULATOR YFMP"/>
    <property type="match status" value="1"/>
</dbReference>
<dbReference type="SMART" id="SM00422">
    <property type="entry name" value="HTH_MERR"/>
    <property type="match status" value="1"/>
</dbReference>
<accession>A0A7Y0HUP5</accession>
<keyword evidence="1" id="KW-0238">DNA-binding</keyword>
<feature type="compositionally biased region" description="Polar residues" evidence="2">
    <location>
        <begin position="165"/>
        <end position="190"/>
    </location>
</feature>
<evidence type="ECO:0000313" key="4">
    <source>
        <dbReference type="EMBL" id="NMM94969.1"/>
    </source>
</evidence>
<sequence>MARLDTHMRQLYAMCATALVMGRADLDGADDVGFDIELPVFTVGQAAELANIHPQTLRQYDRLGLVRPQRTEGGARRYCLRDIARLAHTQHLSQDEGINLTGITRILDLEEENRQLRRELKRLRAKDEDSVFAAGRDGDIVEVQRSNRARLWRNAIRRQTRELPSRSTYGTPTNARGTAGATSPTDPNSQSLVLWGWR</sequence>
<organism evidence="4 5">
    <name type="scientific">Bifidobacterium oedipodis</name>
    <dbReference type="NCBI Taxonomy" id="2675322"/>
    <lineage>
        <taxon>Bacteria</taxon>
        <taxon>Bacillati</taxon>
        <taxon>Actinomycetota</taxon>
        <taxon>Actinomycetes</taxon>
        <taxon>Bifidobacteriales</taxon>
        <taxon>Bifidobacteriaceae</taxon>
        <taxon>Bifidobacterium</taxon>
    </lineage>
</organism>
<dbReference type="EMBL" id="JAAIII010000007">
    <property type="protein sequence ID" value="NMM94969.1"/>
    <property type="molecule type" value="Genomic_DNA"/>
</dbReference>
<protein>
    <submittedName>
        <fullName evidence="4">MerR family transcriptional regulator</fullName>
    </submittedName>
</protein>
<dbReference type="CDD" id="cd04766">
    <property type="entry name" value="HTH_HspR"/>
    <property type="match status" value="1"/>
</dbReference>
<dbReference type="InterPro" id="IPR047057">
    <property type="entry name" value="MerR_fam"/>
</dbReference>